<organism evidence="7 8">
    <name type="scientific">Alkalihalophilus pseudofirmus</name>
    <name type="common">Bacillus pseudofirmus</name>
    <dbReference type="NCBI Taxonomy" id="79885"/>
    <lineage>
        <taxon>Bacteria</taxon>
        <taxon>Bacillati</taxon>
        <taxon>Bacillota</taxon>
        <taxon>Bacilli</taxon>
        <taxon>Bacillales</taxon>
        <taxon>Bacillaceae</taxon>
        <taxon>Alkalihalophilus</taxon>
    </lineage>
</organism>
<evidence type="ECO:0000256" key="3">
    <source>
        <dbReference type="ARBA" id="ARBA00023316"/>
    </source>
</evidence>
<keyword evidence="3" id="KW-0961">Cell wall biogenesis/degradation</keyword>
<keyword evidence="2 7" id="KW-0378">Hydrolase</keyword>
<feature type="domain" description="SLH" evidence="5">
    <location>
        <begin position="92"/>
        <end position="151"/>
    </location>
</feature>
<dbReference type="GO" id="GO:0071555">
    <property type="term" value="P:cell wall organization"/>
    <property type="evidence" value="ECO:0007669"/>
    <property type="project" value="UniProtKB-KW"/>
</dbReference>
<keyword evidence="1 4" id="KW-0732">Signal</keyword>
<dbReference type="PROSITE" id="PS51781">
    <property type="entry name" value="SH3B"/>
    <property type="match status" value="2"/>
</dbReference>
<feature type="signal peptide" evidence="4">
    <location>
        <begin position="1"/>
        <end position="22"/>
    </location>
</feature>
<dbReference type="PANTHER" id="PTHR30404:SF0">
    <property type="entry name" value="N-ACETYLMURAMOYL-L-ALANINE AMIDASE AMIC"/>
    <property type="match status" value="1"/>
</dbReference>
<dbReference type="InterPro" id="IPR002508">
    <property type="entry name" value="MurNAc-LAA_cat"/>
</dbReference>
<evidence type="ECO:0000256" key="2">
    <source>
        <dbReference type="ARBA" id="ARBA00022801"/>
    </source>
</evidence>
<dbReference type="GO" id="GO:0009253">
    <property type="term" value="P:peptidoglycan catabolic process"/>
    <property type="evidence" value="ECO:0007669"/>
    <property type="project" value="InterPro"/>
</dbReference>
<evidence type="ECO:0000259" key="5">
    <source>
        <dbReference type="PROSITE" id="PS51272"/>
    </source>
</evidence>
<dbReference type="EC" id="3.5.1.28" evidence="7"/>
<feature type="domain" description="SLH" evidence="5">
    <location>
        <begin position="28"/>
        <end position="91"/>
    </location>
</feature>
<dbReference type="GO" id="GO:0030288">
    <property type="term" value="C:outer membrane-bounded periplasmic space"/>
    <property type="evidence" value="ECO:0007669"/>
    <property type="project" value="TreeGrafter"/>
</dbReference>
<dbReference type="SMART" id="SM00646">
    <property type="entry name" value="Ami_3"/>
    <property type="match status" value="1"/>
</dbReference>
<feature type="domain" description="SH3b" evidence="6">
    <location>
        <begin position="290"/>
        <end position="352"/>
    </location>
</feature>
<dbReference type="Pfam" id="PF08239">
    <property type="entry name" value="SH3_3"/>
    <property type="match status" value="2"/>
</dbReference>
<dbReference type="PANTHER" id="PTHR30404">
    <property type="entry name" value="N-ACETYLMURAMOYL-L-ALANINE AMIDASE"/>
    <property type="match status" value="1"/>
</dbReference>
<dbReference type="Gene3D" id="3.40.630.40">
    <property type="entry name" value="Zn-dependent exopeptidases"/>
    <property type="match status" value="1"/>
</dbReference>
<proteinExistence type="predicted"/>
<evidence type="ECO:0000313" key="7">
    <source>
        <dbReference type="EMBL" id="MDV2886323.1"/>
    </source>
</evidence>
<dbReference type="GO" id="GO:0008745">
    <property type="term" value="F:N-acetylmuramoyl-L-alanine amidase activity"/>
    <property type="evidence" value="ECO:0007669"/>
    <property type="project" value="UniProtKB-EC"/>
</dbReference>
<sequence>MLKKSLVVFVAFLLLLAPTHLGGEAQAQNNFFSDVPTNHEAHKEIHYLRDARALSGYPDGTFRPNNSLTRAQAAVIMTNILGVGERNVSQATFPDVPKDFWASGSIEQAAAMGIFSGRDGRFYPNEQISRAQVAAVLSKAFKLSGQSTSSFTDIQDSFWAVRDISSLERNGILKPGGRFEPNRSATRGEFAAYVARANEPSLRITASGDEVQFTGRVINTSTTLNVRSQPSMSGAVLGKLSRGATVDIYGESGNWYTVKYGSSWGYVHRDYIERVSGSGSGGGSQEPSIVAEGRVTATSLNVRERATASSNTIGRLSAGQTVDIYGYEGNWVLIKFNGQWAYTHIDYLVTRAPGSNGLANRIIAIDPGHGGTDPGAVANGLREKDIVLGVSRELDRMLRDNGASPFMTRTNDIFLPLAERVKIAQDRNADIFVSVHANAAGASSANGVETFWNRTHSSADSKKLAESINKHLVTELGMNNRGVKEANFHVIVNSRMPAVLVEVGFITNPSDANKMKQADFNQKAARAILKGINEYYNW</sequence>
<dbReference type="Gene3D" id="2.30.30.40">
    <property type="entry name" value="SH3 Domains"/>
    <property type="match status" value="2"/>
</dbReference>
<dbReference type="InterPro" id="IPR050695">
    <property type="entry name" value="N-acetylmuramoyl_amidase_3"/>
</dbReference>
<evidence type="ECO:0000256" key="4">
    <source>
        <dbReference type="SAM" id="SignalP"/>
    </source>
</evidence>
<dbReference type="AlphaFoldDB" id="A0AAJ2NPY6"/>
<dbReference type="InterPro" id="IPR001119">
    <property type="entry name" value="SLH_dom"/>
</dbReference>
<dbReference type="Proteomes" id="UP001285636">
    <property type="component" value="Unassembled WGS sequence"/>
</dbReference>
<dbReference type="CDD" id="cd02696">
    <property type="entry name" value="MurNAc-LAA"/>
    <property type="match status" value="1"/>
</dbReference>
<feature type="domain" description="SLH" evidence="5">
    <location>
        <begin position="152"/>
        <end position="208"/>
    </location>
</feature>
<reference evidence="7" key="1">
    <citation type="submission" date="2023-10" db="EMBL/GenBank/DDBJ databases">
        <title>Screening of Alkalihalophilus pseudofirmusBZ-TG-HK211 and Its Alleviation of Salt Stress on Rapeseed Growth.</title>
        <authorList>
            <person name="Zhao B."/>
            <person name="Guo T."/>
        </authorList>
    </citation>
    <scope>NUCLEOTIDE SEQUENCE</scope>
    <source>
        <strain evidence="7">BZ-TG-HK211</strain>
    </source>
</reference>
<evidence type="ECO:0000259" key="6">
    <source>
        <dbReference type="PROSITE" id="PS51781"/>
    </source>
</evidence>
<dbReference type="Pfam" id="PF01520">
    <property type="entry name" value="Amidase_3"/>
    <property type="match status" value="1"/>
</dbReference>
<evidence type="ECO:0000313" key="8">
    <source>
        <dbReference type="Proteomes" id="UP001285636"/>
    </source>
</evidence>
<feature type="domain" description="SH3b" evidence="6">
    <location>
        <begin position="212"/>
        <end position="276"/>
    </location>
</feature>
<dbReference type="PROSITE" id="PS51272">
    <property type="entry name" value="SLH"/>
    <property type="match status" value="3"/>
</dbReference>
<dbReference type="InterPro" id="IPR003646">
    <property type="entry name" value="SH3-like_bac-type"/>
</dbReference>
<name>A0AAJ2NPY6_ALKPS</name>
<dbReference type="RefSeq" id="WP_323467108.1">
    <property type="nucleotide sequence ID" value="NZ_CP144224.1"/>
</dbReference>
<feature type="chain" id="PRO_5042593875" evidence="4">
    <location>
        <begin position="23"/>
        <end position="538"/>
    </location>
</feature>
<dbReference type="EMBL" id="JAWJAY010000003">
    <property type="protein sequence ID" value="MDV2886323.1"/>
    <property type="molecule type" value="Genomic_DNA"/>
</dbReference>
<dbReference type="Pfam" id="PF00395">
    <property type="entry name" value="SLH"/>
    <property type="match status" value="3"/>
</dbReference>
<comment type="caution">
    <text evidence="7">The sequence shown here is derived from an EMBL/GenBank/DDBJ whole genome shotgun (WGS) entry which is preliminary data.</text>
</comment>
<dbReference type="SUPFAM" id="SSF53187">
    <property type="entry name" value="Zn-dependent exopeptidases"/>
    <property type="match status" value="1"/>
</dbReference>
<accession>A0AAJ2NPY6</accession>
<protein>
    <submittedName>
        <fullName evidence="7">N-acetylmuramoyl-L-alanine amidase</fullName>
        <ecNumber evidence="7">3.5.1.28</ecNumber>
    </submittedName>
</protein>
<dbReference type="SMART" id="SM00287">
    <property type="entry name" value="SH3b"/>
    <property type="match status" value="2"/>
</dbReference>
<gene>
    <name evidence="7" type="ORF">RYX45_14125</name>
</gene>
<evidence type="ECO:0000256" key="1">
    <source>
        <dbReference type="ARBA" id="ARBA00022729"/>
    </source>
</evidence>